<dbReference type="InterPro" id="IPR002575">
    <property type="entry name" value="Aminoglycoside_PTrfase"/>
</dbReference>
<name>A0A261VUF9_9BORD</name>
<dbReference type="Gene3D" id="3.30.200.20">
    <property type="entry name" value="Phosphorylase Kinase, domain 1"/>
    <property type="match status" value="1"/>
</dbReference>
<proteinExistence type="predicted"/>
<protein>
    <submittedName>
        <fullName evidence="4">Aminoglycoside phosphotransferase</fullName>
    </submittedName>
</protein>
<keyword evidence="4" id="KW-0808">Transferase</keyword>
<keyword evidence="5" id="KW-1185">Reference proteome</keyword>
<organism evidence="4 5">
    <name type="scientific">Bordetella genomosp. 12</name>
    <dbReference type="NCBI Taxonomy" id="463035"/>
    <lineage>
        <taxon>Bacteria</taxon>
        <taxon>Pseudomonadati</taxon>
        <taxon>Pseudomonadota</taxon>
        <taxon>Betaproteobacteria</taxon>
        <taxon>Burkholderiales</taxon>
        <taxon>Alcaligenaceae</taxon>
        <taxon>Bordetella</taxon>
    </lineage>
</organism>
<dbReference type="EMBL" id="NEVU01000001">
    <property type="protein sequence ID" value="OZI77744.1"/>
    <property type="molecule type" value="Genomic_DNA"/>
</dbReference>
<evidence type="ECO:0000256" key="2">
    <source>
        <dbReference type="ARBA" id="ARBA00022840"/>
    </source>
</evidence>
<sequence>MHFARPAALNSPQTDPRLASLHAWLATLPADLGLQPDTLAPVSGDASFRRYFRLQAAGRSLILMDAPPPHEDVRPFVQVDSVLAAAGVNVPAIVAQDADQGLLLLSDLGEKNYTQRIREGLDDTTLQQLYRDALTALVRMQQADTAGLAAYDAARLRAELELFPQWYVAVHHQTVLDDTTTQALERIFSLLAASNGSQPAVFVHRDFHSPNLMVCDEARFGPNPGVIDFQDALAGPITYDLASLVTDARTTWEEPQQLDWAIRYWEMARQAGLPVDNDFAEFHRAYEWMGLQRNLRILGVFARLNHRDGKPGYLDHMPRVNAYVRQVAQRYGVFSPLLRLLDQLDNREVKVGYTF</sequence>
<evidence type="ECO:0000259" key="3">
    <source>
        <dbReference type="Pfam" id="PF01636"/>
    </source>
</evidence>
<dbReference type="Pfam" id="PF01636">
    <property type="entry name" value="APH"/>
    <property type="match status" value="1"/>
</dbReference>
<dbReference type="GO" id="GO:0016740">
    <property type="term" value="F:transferase activity"/>
    <property type="evidence" value="ECO:0007669"/>
    <property type="project" value="UniProtKB-KW"/>
</dbReference>
<dbReference type="Gene3D" id="3.90.1200.10">
    <property type="match status" value="1"/>
</dbReference>
<dbReference type="OrthoDB" id="9809275at2"/>
<reference evidence="5" key="1">
    <citation type="submission" date="2017-05" db="EMBL/GenBank/DDBJ databases">
        <title>Complete and WGS of Bordetella genogroups.</title>
        <authorList>
            <person name="Spilker T."/>
            <person name="Lipuma J."/>
        </authorList>
    </citation>
    <scope>NUCLEOTIDE SEQUENCE [LARGE SCALE GENOMIC DNA]</scope>
    <source>
        <strain evidence="5">AU6712</strain>
    </source>
</reference>
<evidence type="ECO:0000256" key="1">
    <source>
        <dbReference type="ARBA" id="ARBA00022741"/>
    </source>
</evidence>
<dbReference type="SUPFAM" id="SSF56112">
    <property type="entry name" value="Protein kinase-like (PK-like)"/>
    <property type="match status" value="1"/>
</dbReference>
<dbReference type="PANTHER" id="PTHR33540:SF1">
    <property type="entry name" value="N-ACETYLMURAMATE_N-ACETYLGLUCOSAMINE KINASE"/>
    <property type="match status" value="1"/>
</dbReference>
<dbReference type="GO" id="GO:0005524">
    <property type="term" value="F:ATP binding"/>
    <property type="evidence" value="ECO:0007669"/>
    <property type="project" value="UniProtKB-KW"/>
</dbReference>
<keyword evidence="2" id="KW-0067">ATP-binding</keyword>
<comment type="caution">
    <text evidence="4">The sequence shown here is derived from an EMBL/GenBank/DDBJ whole genome shotgun (WGS) entry which is preliminary data.</text>
</comment>
<keyword evidence="1" id="KW-0547">Nucleotide-binding</keyword>
<dbReference type="AlphaFoldDB" id="A0A261VUF9"/>
<accession>A0A261VUF9</accession>
<gene>
    <name evidence="4" type="ORF">CAL22_04220</name>
</gene>
<evidence type="ECO:0000313" key="5">
    <source>
        <dbReference type="Proteomes" id="UP000216429"/>
    </source>
</evidence>
<dbReference type="InterPro" id="IPR011009">
    <property type="entry name" value="Kinase-like_dom_sf"/>
</dbReference>
<evidence type="ECO:0000313" key="4">
    <source>
        <dbReference type="EMBL" id="OZI77744.1"/>
    </source>
</evidence>
<dbReference type="PANTHER" id="PTHR33540">
    <property type="entry name" value="TRNA THREONYLCARBAMOYLADENOSINE BIOSYNTHESIS PROTEIN TSAE"/>
    <property type="match status" value="1"/>
</dbReference>
<feature type="domain" description="Aminoglycoside phosphotransferase" evidence="3">
    <location>
        <begin position="39"/>
        <end position="267"/>
    </location>
</feature>
<dbReference type="Proteomes" id="UP000216429">
    <property type="component" value="Unassembled WGS sequence"/>
</dbReference>